<proteinExistence type="predicted"/>
<organism evidence="2 3">
    <name type="scientific">Candidatus Falkowbacteria bacterium CG10_big_fil_rev_8_21_14_0_10_37_18</name>
    <dbReference type="NCBI Taxonomy" id="1974562"/>
    <lineage>
        <taxon>Bacteria</taxon>
        <taxon>Candidatus Falkowiibacteriota</taxon>
    </lineage>
</organism>
<reference evidence="3" key="1">
    <citation type="submission" date="2017-09" db="EMBL/GenBank/DDBJ databases">
        <title>Depth-based differentiation of microbial function through sediment-hosted aquifers and enrichment of novel symbionts in the deep terrestrial subsurface.</title>
        <authorList>
            <person name="Probst A.J."/>
            <person name="Ladd B."/>
            <person name="Jarett J.K."/>
            <person name="Geller-Mcgrath D.E."/>
            <person name="Sieber C.M.K."/>
            <person name="Emerson J.B."/>
            <person name="Anantharaman K."/>
            <person name="Thomas B.C."/>
            <person name="Malmstrom R."/>
            <person name="Stieglmeier M."/>
            <person name="Klingl A."/>
            <person name="Woyke T."/>
            <person name="Ryan C.M."/>
            <person name="Banfield J.F."/>
        </authorList>
    </citation>
    <scope>NUCLEOTIDE SEQUENCE [LARGE SCALE GENOMIC DNA]</scope>
</reference>
<dbReference type="AlphaFoldDB" id="A0A2H0V8H4"/>
<evidence type="ECO:0000313" key="3">
    <source>
        <dbReference type="Proteomes" id="UP000229972"/>
    </source>
</evidence>
<evidence type="ECO:0000313" key="2">
    <source>
        <dbReference type="EMBL" id="PIR95372.1"/>
    </source>
</evidence>
<keyword evidence="1" id="KW-0812">Transmembrane</keyword>
<evidence type="ECO:0000256" key="1">
    <source>
        <dbReference type="SAM" id="Phobius"/>
    </source>
</evidence>
<keyword evidence="1" id="KW-0472">Membrane</keyword>
<accession>A0A2H0V8H4</accession>
<dbReference type="EMBL" id="PFAL01000025">
    <property type="protein sequence ID" value="PIR95372.1"/>
    <property type="molecule type" value="Genomic_DNA"/>
</dbReference>
<gene>
    <name evidence="2" type="ORF">COT93_02670</name>
</gene>
<keyword evidence="1" id="KW-1133">Transmembrane helix</keyword>
<comment type="caution">
    <text evidence="2">The sequence shown here is derived from an EMBL/GenBank/DDBJ whole genome shotgun (WGS) entry which is preliminary data.</text>
</comment>
<feature type="transmembrane region" description="Helical" evidence="1">
    <location>
        <begin position="7"/>
        <end position="33"/>
    </location>
</feature>
<sequence>MEHIRKLVLSILLVISSLSLIVLFVAFVCLIVYAFGYDFYPGSLLLWVRNPEVLTTLIILSGLLISSEVRIGGQELLEELSEKIEKKFQKHFN</sequence>
<protein>
    <submittedName>
        <fullName evidence="2">Uncharacterized protein</fullName>
    </submittedName>
</protein>
<dbReference type="Proteomes" id="UP000229972">
    <property type="component" value="Unassembled WGS sequence"/>
</dbReference>
<feature type="transmembrane region" description="Helical" evidence="1">
    <location>
        <begin position="53"/>
        <end position="73"/>
    </location>
</feature>
<name>A0A2H0V8H4_9BACT</name>